<dbReference type="OrthoDB" id="202825at2759"/>
<feature type="compositionally biased region" description="Low complexity" evidence="1">
    <location>
        <begin position="1"/>
        <end position="10"/>
    </location>
</feature>
<dbReference type="PROSITE" id="PS51221">
    <property type="entry name" value="TTL"/>
    <property type="match status" value="1"/>
</dbReference>
<dbReference type="Pfam" id="PF03133">
    <property type="entry name" value="TTL"/>
    <property type="match status" value="1"/>
</dbReference>
<accession>A0A7R8W5S3</accession>
<evidence type="ECO:0000313" key="2">
    <source>
        <dbReference type="EMBL" id="CAD7225436.1"/>
    </source>
</evidence>
<dbReference type="PANTHER" id="PTHR47113:SF1">
    <property type="entry name" value="LD09343P"/>
    <property type="match status" value="1"/>
</dbReference>
<evidence type="ECO:0000256" key="1">
    <source>
        <dbReference type="SAM" id="MobiDB-lite"/>
    </source>
</evidence>
<dbReference type="InterPro" id="IPR053317">
    <property type="entry name" value="Tubulin_polyglutamylase"/>
</dbReference>
<sequence length="256" mass="28706">MAAANAPPGDGADHPRSPSGGRPKATAIKASLQTGHTPGLTLDYAALPPPRHVVEVALPDWSAERTSSEIVGNQPIVWILGYRGLENSGQKTDNLKHIHRVFQRLGYGRIVSDKMPTSNWSVLWSFVYPFVELEQEISNLRPHQRVNHWPGTGFLHKLTLVTSDFRFVPKAFRLPNQKDDFLKFAEQHPEKLFVQKNNGHRGVQVKTVSEMNVTASGTFIQEFITNPFLIDGFKFDIGVYTYITSVDPLRIYVSDS</sequence>
<dbReference type="PANTHER" id="PTHR47113">
    <property type="entry name" value="LD09343P"/>
    <property type="match status" value="1"/>
</dbReference>
<proteinExistence type="predicted"/>
<dbReference type="Gene3D" id="3.30.470.20">
    <property type="entry name" value="ATP-grasp fold, B domain"/>
    <property type="match status" value="1"/>
</dbReference>
<feature type="non-terminal residue" evidence="2">
    <location>
        <position position="1"/>
    </location>
</feature>
<name>A0A7R8W5S3_9CRUS</name>
<gene>
    <name evidence="2" type="ORF">CTOB1V02_LOCUS3377</name>
</gene>
<dbReference type="EMBL" id="OB660572">
    <property type="protein sequence ID" value="CAD7225436.1"/>
    <property type="molecule type" value="Genomic_DNA"/>
</dbReference>
<protein>
    <submittedName>
        <fullName evidence="2">Uncharacterized protein</fullName>
    </submittedName>
</protein>
<feature type="region of interest" description="Disordered" evidence="1">
    <location>
        <begin position="1"/>
        <end position="24"/>
    </location>
</feature>
<dbReference type="AlphaFoldDB" id="A0A7R8W5S3"/>
<dbReference type="InterPro" id="IPR004344">
    <property type="entry name" value="TTL/TTLL_fam"/>
</dbReference>
<organism evidence="2">
    <name type="scientific">Cyprideis torosa</name>
    <dbReference type="NCBI Taxonomy" id="163714"/>
    <lineage>
        <taxon>Eukaryota</taxon>
        <taxon>Metazoa</taxon>
        <taxon>Ecdysozoa</taxon>
        <taxon>Arthropoda</taxon>
        <taxon>Crustacea</taxon>
        <taxon>Oligostraca</taxon>
        <taxon>Ostracoda</taxon>
        <taxon>Podocopa</taxon>
        <taxon>Podocopida</taxon>
        <taxon>Cytherocopina</taxon>
        <taxon>Cytheroidea</taxon>
        <taxon>Cytherideidae</taxon>
        <taxon>Cyprideis</taxon>
    </lineage>
</organism>
<reference evidence="2" key="1">
    <citation type="submission" date="2020-11" db="EMBL/GenBank/DDBJ databases">
        <authorList>
            <person name="Tran Van P."/>
        </authorList>
    </citation>
    <scope>NUCLEOTIDE SEQUENCE</scope>
</reference>